<evidence type="ECO:0000256" key="4">
    <source>
        <dbReference type="ARBA" id="ARBA00022490"/>
    </source>
</evidence>
<sequence length="557" mass="62980">MATQVQAFLQENSQAIRELRNLEMVRLKHFTPETTARNAALRIYNELLENFKFTFPRISTTNLLLYWGFIVTRIAALYLEAGDRDQAFQLLISVIKQATSMESVNSLLAKLRFPETFQPPNWPNGAQLNNSEMLMLNIFAGLFQNLFNLLAASLSVPTKTGNSSDSSALHWLHSAKRVHELYLTQNLEHVGPTFWETIQFRECIESLGDRASKEETESEISPERLLFEHGYTSTIFLLAQTYQLANEPDHAASYCQLTLSRQMTFAHPYHNLLEMFGLLDHRKRPRAMSARRPRDSASEGVSFKHRSFDCLTAAFQPFDRIEWASNATSLGRYYETVGLRTNKFHKALECYTSALAIIDGVHGLSRLSLSSNTHIADGKTKRISTREQRTRANIYRSLAEMCLNLLEFGVQAMQPTSKPPDGSDVTDEERDPDASKEFGSMFQLDIRTILGRLSEGVLEESTDSSALSDDHCPSAQSSTNGPVNHNENINIEDALSTVPTNYQSASLLFRAAIYSICQAERFYTMEERCSDAVELVQSRSKAYRLLAAFESTRGRQV</sequence>
<keyword evidence="8" id="KW-1185">Reference proteome</keyword>
<feature type="region of interest" description="Disordered" evidence="6">
    <location>
        <begin position="460"/>
        <end position="487"/>
    </location>
</feature>
<evidence type="ECO:0000256" key="1">
    <source>
        <dbReference type="ARBA" id="ARBA00004245"/>
    </source>
</evidence>
<dbReference type="Proteomes" id="UP000728185">
    <property type="component" value="Unassembled WGS sequence"/>
</dbReference>
<proteinExistence type="inferred from homology"/>
<evidence type="ECO:0000256" key="2">
    <source>
        <dbReference type="ARBA" id="ARBA00010305"/>
    </source>
</evidence>
<keyword evidence="4" id="KW-0963">Cytoplasm</keyword>
<dbReference type="EMBL" id="LUCM01000374">
    <property type="protein sequence ID" value="KAA0200641.1"/>
    <property type="molecule type" value="Genomic_DNA"/>
</dbReference>
<comment type="subcellular location">
    <subcellularLocation>
        <location evidence="1">Cytoplasm</location>
        <location evidence="1">Cytoskeleton</location>
    </subcellularLocation>
</comment>
<evidence type="ECO:0000256" key="3">
    <source>
        <dbReference type="ARBA" id="ARBA00016840"/>
    </source>
</evidence>
<reference evidence="7" key="1">
    <citation type="submission" date="2019-05" db="EMBL/GenBank/DDBJ databases">
        <title>Annotation for the trematode Fasciolopsis buski.</title>
        <authorList>
            <person name="Choi Y.-J."/>
        </authorList>
    </citation>
    <scope>NUCLEOTIDE SEQUENCE</scope>
    <source>
        <strain evidence="7">HT</strain>
        <tissue evidence="7">Whole worm</tissue>
    </source>
</reference>
<evidence type="ECO:0000313" key="8">
    <source>
        <dbReference type="Proteomes" id="UP000728185"/>
    </source>
</evidence>
<evidence type="ECO:0000256" key="6">
    <source>
        <dbReference type="SAM" id="MobiDB-lite"/>
    </source>
</evidence>
<dbReference type="AlphaFoldDB" id="A0A8E0S9I3"/>
<keyword evidence="5" id="KW-0206">Cytoskeleton</keyword>
<evidence type="ECO:0000313" key="7">
    <source>
        <dbReference type="EMBL" id="KAA0200641.1"/>
    </source>
</evidence>
<evidence type="ECO:0000256" key="5">
    <source>
        <dbReference type="ARBA" id="ARBA00023212"/>
    </source>
</evidence>
<dbReference type="OrthoDB" id="6270063at2759"/>
<feature type="compositionally biased region" description="Polar residues" evidence="6">
    <location>
        <begin position="474"/>
        <end position="487"/>
    </location>
</feature>
<comment type="similarity">
    <text evidence="2">Belongs to the KIF-binding protein family.</text>
</comment>
<organism evidence="7 8">
    <name type="scientific">Fasciolopsis buskii</name>
    <dbReference type="NCBI Taxonomy" id="27845"/>
    <lineage>
        <taxon>Eukaryota</taxon>
        <taxon>Metazoa</taxon>
        <taxon>Spiralia</taxon>
        <taxon>Lophotrochozoa</taxon>
        <taxon>Platyhelminthes</taxon>
        <taxon>Trematoda</taxon>
        <taxon>Digenea</taxon>
        <taxon>Plagiorchiida</taxon>
        <taxon>Echinostomata</taxon>
        <taxon>Echinostomatoidea</taxon>
        <taxon>Fasciolidae</taxon>
        <taxon>Fasciolopsis</taxon>
    </lineage>
</organism>
<name>A0A8E0S9I3_9TREM</name>
<dbReference type="PANTHER" id="PTHR46321">
    <property type="entry name" value="KIF1-BINDING PROTEIN"/>
    <property type="match status" value="1"/>
</dbReference>
<dbReference type="InterPro" id="IPR022083">
    <property type="entry name" value="KBP"/>
</dbReference>
<gene>
    <name evidence="7" type="ORF">FBUS_11315</name>
</gene>
<dbReference type="Pfam" id="PF12309">
    <property type="entry name" value="KBP_C"/>
    <property type="match status" value="1"/>
</dbReference>
<feature type="region of interest" description="Disordered" evidence="6">
    <location>
        <begin position="413"/>
        <end position="437"/>
    </location>
</feature>
<protein>
    <recommendedName>
        <fullName evidence="3">KIF-binding protein</fullName>
    </recommendedName>
</protein>
<dbReference type="PANTHER" id="PTHR46321:SF1">
    <property type="entry name" value="KIF-BINDING PROTEIN"/>
    <property type="match status" value="1"/>
</dbReference>
<accession>A0A8E0S9I3</accession>
<dbReference type="GO" id="GO:0005856">
    <property type="term" value="C:cytoskeleton"/>
    <property type="evidence" value="ECO:0007669"/>
    <property type="project" value="UniProtKB-SubCell"/>
</dbReference>
<comment type="caution">
    <text evidence="7">The sequence shown here is derived from an EMBL/GenBank/DDBJ whole genome shotgun (WGS) entry which is preliminary data.</text>
</comment>